<gene>
    <name evidence="2" type="ORF">GCM10010140_20960</name>
</gene>
<comment type="caution">
    <text evidence="2">The sequence shown here is derived from an EMBL/GenBank/DDBJ whole genome shotgun (WGS) entry which is preliminary data.</text>
</comment>
<feature type="region of interest" description="Disordered" evidence="1">
    <location>
        <begin position="1"/>
        <end position="35"/>
    </location>
</feature>
<evidence type="ECO:0000313" key="3">
    <source>
        <dbReference type="Proteomes" id="UP000611554"/>
    </source>
</evidence>
<name>A0ABQ2QQD3_9ACTN</name>
<organism evidence="2 3">
    <name type="scientific">Streptosporangium pseudovulgare</name>
    <dbReference type="NCBI Taxonomy" id="35765"/>
    <lineage>
        <taxon>Bacteria</taxon>
        <taxon>Bacillati</taxon>
        <taxon>Actinomycetota</taxon>
        <taxon>Actinomycetes</taxon>
        <taxon>Streptosporangiales</taxon>
        <taxon>Streptosporangiaceae</taxon>
        <taxon>Streptosporangium</taxon>
    </lineage>
</organism>
<evidence type="ECO:0000256" key="1">
    <source>
        <dbReference type="SAM" id="MobiDB-lite"/>
    </source>
</evidence>
<sequence length="116" mass="11797">MEQPRVAGRGGLRRTGEGTVAQTEPSPDGHPGAYLDGRGLFPQVAGPVRQAGGVVGVRRMPAPSAPKRGGWLLGVPTDPDDPYGSIRVGHGSHLQCAIKALPGDLASLGGAVLFGL</sequence>
<keyword evidence="3" id="KW-1185">Reference proteome</keyword>
<dbReference type="EMBL" id="BMQJ01000004">
    <property type="protein sequence ID" value="GGP91061.1"/>
    <property type="molecule type" value="Genomic_DNA"/>
</dbReference>
<reference evidence="3" key="1">
    <citation type="journal article" date="2019" name="Int. J. Syst. Evol. Microbiol.">
        <title>The Global Catalogue of Microorganisms (GCM) 10K type strain sequencing project: providing services to taxonomists for standard genome sequencing and annotation.</title>
        <authorList>
            <consortium name="The Broad Institute Genomics Platform"/>
            <consortium name="The Broad Institute Genome Sequencing Center for Infectious Disease"/>
            <person name="Wu L."/>
            <person name="Ma J."/>
        </authorList>
    </citation>
    <scope>NUCLEOTIDE SEQUENCE [LARGE SCALE GENOMIC DNA]</scope>
    <source>
        <strain evidence="3">JCM 3115</strain>
    </source>
</reference>
<accession>A0ABQ2QQD3</accession>
<evidence type="ECO:0000313" key="2">
    <source>
        <dbReference type="EMBL" id="GGP91061.1"/>
    </source>
</evidence>
<protein>
    <submittedName>
        <fullName evidence="2">Uncharacterized protein</fullName>
    </submittedName>
</protein>
<dbReference type="Proteomes" id="UP000611554">
    <property type="component" value="Unassembled WGS sequence"/>
</dbReference>
<proteinExistence type="predicted"/>